<evidence type="ECO:0000256" key="10">
    <source>
        <dbReference type="ARBA" id="ARBA00022898"/>
    </source>
</evidence>
<evidence type="ECO:0000256" key="16">
    <source>
        <dbReference type="ARBA" id="ARBA00032693"/>
    </source>
</evidence>
<evidence type="ECO:0000256" key="8">
    <source>
        <dbReference type="ARBA" id="ARBA00022679"/>
    </source>
</evidence>
<comment type="cofactor">
    <cofactor evidence="1 18 20">
        <name>pyridoxal 5'-phosphate</name>
        <dbReference type="ChEBI" id="CHEBI:597326"/>
    </cofactor>
</comment>
<evidence type="ECO:0000256" key="7">
    <source>
        <dbReference type="ARBA" id="ARBA00022555"/>
    </source>
</evidence>
<evidence type="ECO:0000256" key="19">
    <source>
        <dbReference type="PIRSR" id="PIRSR017689-1"/>
    </source>
</evidence>
<gene>
    <name evidence="22" type="ORF">GCK72_016506</name>
</gene>
<dbReference type="NCBIfam" id="TIGR03531">
    <property type="entry name" value="selenium_SpcS"/>
    <property type="match status" value="1"/>
</dbReference>
<evidence type="ECO:0000256" key="1">
    <source>
        <dbReference type="ARBA" id="ARBA00001933"/>
    </source>
</evidence>
<keyword evidence="8 18" id="KW-0808">Transferase</keyword>
<evidence type="ECO:0000256" key="18">
    <source>
        <dbReference type="PIRNR" id="PIRNR017689"/>
    </source>
</evidence>
<feature type="site" description="May act as a substrate filter by repelling compounds with a negatively charged alpha-carboxylate" evidence="20">
    <location>
        <position position="110"/>
    </location>
</feature>
<feature type="binding site" evidence="19">
    <location>
        <position position="496"/>
    </location>
    <ligand>
        <name>tRNA</name>
        <dbReference type="ChEBI" id="CHEBI:17843"/>
    </ligand>
</feature>
<feature type="binding site" evidence="19">
    <location>
        <position position="111"/>
    </location>
    <ligand>
        <name>pyridoxal 5'-phosphate</name>
        <dbReference type="ChEBI" id="CHEBI:597326"/>
    </ligand>
</feature>
<feature type="binding site" evidence="19">
    <location>
        <position position="134"/>
    </location>
    <ligand>
        <name>substrate</name>
    </ligand>
</feature>
<accession>A0A6A5G5D9</accession>
<keyword evidence="11 18" id="KW-0648">Protein biosynthesis</keyword>
<evidence type="ECO:0000256" key="4">
    <source>
        <dbReference type="ARBA" id="ARBA00007037"/>
    </source>
</evidence>
<keyword evidence="7 18" id="KW-0820">tRNA-binding</keyword>
<dbReference type="GO" id="GO:0005737">
    <property type="term" value="C:cytoplasm"/>
    <property type="evidence" value="ECO:0007669"/>
    <property type="project" value="UniProtKB-SubCell"/>
</dbReference>
<evidence type="ECO:0000256" key="9">
    <source>
        <dbReference type="ARBA" id="ARBA00022884"/>
    </source>
</evidence>
<reference evidence="22 23" key="1">
    <citation type="submission" date="2019-12" db="EMBL/GenBank/DDBJ databases">
        <title>Chromosome-level assembly of the Caenorhabditis remanei genome.</title>
        <authorList>
            <person name="Teterina A.A."/>
            <person name="Willis J.H."/>
            <person name="Phillips P.C."/>
        </authorList>
    </citation>
    <scope>NUCLEOTIDE SEQUENCE [LARGE SCALE GENOMIC DNA]</scope>
    <source>
        <strain evidence="22 23">PX506</strain>
        <tissue evidence="22">Whole organism</tissue>
    </source>
</reference>
<dbReference type="EMBL" id="WUAV01000005">
    <property type="protein sequence ID" value="KAF1749961.1"/>
    <property type="molecule type" value="Genomic_DNA"/>
</dbReference>
<comment type="similarity">
    <text evidence="4 18">Belongs to the SepSecS family.</text>
</comment>
<dbReference type="UniPathway" id="UPA00906">
    <property type="reaction ID" value="UER00898"/>
</dbReference>
<dbReference type="InterPro" id="IPR008829">
    <property type="entry name" value="SepSecS/SepCysS"/>
</dbReference>
<evidence type="ECO:0000256" key="2">
    <source>
        <dbReference type="ARBA" id="ARBA00002552"/>
    </source>
</evidence>
<evidence type="ECO:0000256" key="15">
    <source>
        <dbReference type="ARBA" id="ARBA00032048"/>
    </source>
</evidence>
<dbReference type="PANTHER" id="PTHR12944">
    <property type="entry name" value="SOLUBLE LIVER ANTIGEN/LIVER PANCREAS ANTIGEN"/>
    <property type="match status" value="1"/>
</dbReference>
<evidence type="ECO:0000256" key="13">
    <source>
        <dbReference type="ARBA" id="ARBA00026053"/>
    </source>
</evidence>
<keyword evidence="18" id="KW-0963">Cytoplasm</keyword>
<comment type="pathway">
    <text evidence="3 18">Aminoacyl-tRNA biosynthesis; selenocysteinyl-tRNA(Sec) biosynthesis; selenocysteinyl-tRNA(Sec) from L-seryl-tRNA(Sec) (archaeal/eukaryal route): step 2/2.</text>
</comment>
<comment type="function">
    <text evidence="2 18">Converts O-phosphoseryl-tRNA(Sec) to selenocysteinyl-tRNA(Sec) required for selenoprotein biosynthesis.</text>
</comment>
<feature type="binding site" evidence="19">
    <location>
        <position position="133"/>
    </location>
    <ligand>
        <name>substrate</name>
    </ligand>
</feature>
<dbReference type="RefSeq" id="XP_053580450.1">
    <property type="nucleotide sequence ID" value="XM_053731537.1"/>
</dbReference>
<dbReference type="KEGG" id="crq:GCK72_016506"/>
<keyword evidence="12 18" id="KW-0711">Selenium</keyword>
<evidence type="ECO:0000256" key="11">
    <source>
        <dbReference type="ARBA" id="ARBA00022917"/>
    </source>
</evidence>
<evidence type="ECO:0000256" key="6">
    <source>
        <dbReference type="ARBA" id="ARBA00021963"/>
    </source>
</evidence>
<dbReference type="GO" id="GO:0042802">
    <property type="term" value="F:identical protein binding"/>
    <property type="evidence" value="ECO:0007669"/>
    <property type="project" value="EnsemblMetazoa"/>
</dbReference>
<dbReference type="SUPFAM" id="SSF53383">
    <property type="entry name" value="PLP-dependent transferases"/>
    <property type="match status" value="1"/>
</dbReference>
<dbReference type="GO" id="GO:0098621">
    <property type="term" value="F:O-phosphoseryl-tRNA(Sec) selenium transferase activity"/>
    <property type="evidence" value="ECO:0007669"/>
    <property type="project" value="UniProtKB-EC"/>
</dbReference>
<dbReference type="PANTHER" id="PTHR12944:SF2">
    <property type="entry name" value="O-PHOSPHOSERYL-TRNA(SEC) SELENIUM TRANSFERASE"/>
    <property type="match status" value="1"/>
</dbReference>
<dbReference type="AlphaFoldDB" id="A0A6A5G5D9"/>
<comment type="subcellular location">
    <subcellularLocation>
        <location evidence="18">Cytoplasm</location>
    </subcellularLocation>
</comment>
<evidence type="ECO:0000256" key="12">
    <source>
        <dbReference type="ARBA" id="ARBA00023266"/>
    </source>
</evidence>
<sequence length="525" mass="58045">MSFEKLLMSLPGHTECACLPLCVDCQNRVDDCVSGRTARSEDMKANFGKKEGEYSRLVSKSSSKLLNSLWERKQIPEEGWTEHTLDLFLSWLSSHDTNNRVDMIPVGAGEREGRVLTPLVQRLHSNLTHGIGRSGNLLEIQPKALGSSMLACLSNEFGKHALHLLGLHSVKSCIVVPLCTGMSLSLCMTSWRRRRPKAKYVVWLRIDQKSSLKSIYHAGFEPIIVEPTRDRDALITDVETVNRIVEQRGEEILCVMTTTSCFAPRSPDNIEAISAICAAHDVPHLVNNAYGLQSEETIRKIAAANECGRVDAFVQSLDKNFQVPVGGALIAAFKQNHIQSIAQAYPGRASSVPSRDLVLTLLYQGQTAFLEPFSKQKQMFLKMRRKLISFAENIGECVYDVPENEISLAMTLSTIPPAKQTLFGSVLFARGITGARVVTSSQSKTTIEGCEFVNFGSHSAEQHGGYLNIACSIGMTEHELEELFTRLTSSYAKFVRQLAKGGDERGGSSGTRRLPINESFDMEND</sequence>
<keyword evidence="9 18" id="KW-0694">RNA-binding</keyword>
<evidence type="ECO:0000256" key="17">
    <source>
        <dbReference type="ARBA" id="ARBA00048808"/>
    </source>
</evidence>
<dbReference type="Proteomes" id="UP000483820">
    <property type="component" value="Chromosome V"/>
</dbReference>
<dbReference type="InterPro" id="IPR019872">
    <property type="entry name" value="Sec-tRNA_Se_transferase"/>
</dbReference>
<comment type="catalytic activity">
    <reaction evidence="17 18">
        <text>O-phospho-L-seryl-tRNA(Sec) + selenophosphate + H2O = L-selenocysteinyl-tRNA(Sec) + 2 phosphate</text>
        <dbReference type="Rhea" id="RHEA:25041"/>
        <dbReference type="Rhea" id="RHEA-COMP:9743"/>
        <dbReference type="Rhea" id="RHEA-COMP:9947"/>
        <dbReference type="ChEBI" id="CHEBI:15377"/>
        <dbReference type="ChEBI" id="CHEBI:16144"/>
        <dbReference type="ChEBI" id="CHEBI:43474"/>
        <dbReference type="ChEBI" id="CHEBI:78551"/>
        <dbReference type="ChEBI" id="CHEBI:78573"/>
        <dbReference type="EC" id="2.9.1.2"/>
    </reaction>
</comment>
<comment type="subunit">
    <text evidence="13">Homotetramer formed by a catalytic dimer and a non-catalytic dimer serving as a binding platform that orients tRNASec for catalysis. Each tetramer binds the CCA ends of two tRNAs which point to the active sites of the catalytic dimer.</text>
</comment>
<dbReference type="GeneID" id="9813244"/>
<evidence type="ECO:0000313" key="23">
    <source>
        <dbReference type="Proteomes" id="UP000483820"/>
    </source>
</evidence>
<evidence type="ECO:0000256" key="3">
    <source>
        <dbReference type="ARBA" id="ARBA00004822"/>
    </source>
</evidence>
<dbReference type="CTD" id="9813244"/>
<dbReference type="InterPro" id="IPR015421">
    <property type="entry name" value="PyrdxlP-dep_Trfase_major"/>
</dbReference>
<dbReference type="InterPro" id="IPR015424">
    <property type="entry name" value="PyrdxlP-dep_Trfase"/>
</dbReference>
<feature type="binding site" evidence="19">
    <location>
        <position position="348"/>
    </location>
    <ligand>
        <name>substrate</name>
    </ligand>
</feature>
<dbReference type="EC" id="2.9.1.2" evidence="5 18"/>
<organism evidence="22 23">
    <name type="scientific">Caenorhabditis remanei</name>
    <name type="common">Caenorhabditis vulgaris</name>
    <dbReference type="NCBI Taxonomy" id="31234"/>
    <lineage>
        <taxon>Eukaryota</taxon>
        <taxon>Metazoa</taxon>
        <taxon>Ecdysozoa</taxon>
        <taxon>Nematoda</taxon>
        <taxon>Chromadorea</taxon>
        <taxon>Rhabditida</taxon>
        <taxon>Rhabditina</taxon>
        <taxon>Rhabditomorpha</taxon>
        <taxon>Rhabditoidea</taxon>
        <taxon>Rhabditidae</taxon>
        <taxon>Peloderinae</taxon>
        <taxon>Caenorhabditis</taxon>
    </lineage>
</organism>
<protein>
    <recommendedName>
        <fullName evidence="6 18">O-phosphoseryl-tRNA(Sec) selenium transferase</fullName>
        <ecNumber evidence="5 18">2.9.1.2</ecNumber>
    </recommendedName>
    <alternativeName>
        <fullName evidence="14 18">Selenocysteine synthase</fullName>
    </alternativeName>
    <alternativeName>
        <fullName evidence="15 18">Selenocysteinyl-tRNA(Sec) synthase</fullName>
    </alternativeName>
    <alternativeName>
        <fullName evidence="16 18">Sep-tRNA:Sec-tRNA synthase</fullName>
    </alternativeName>
</protein>
<dbReference type="PIRSF" id="PIRSF017689">
    <property type="entry name" value="SepSecS"/>
    <property type="match status" value="1"/>
</dbReference>
<dbReference type="Pfam" id="PF05889">
    <property type="entry name" value="SepSecS"/>
    <property type="match status" value="1"/>
</dbReference>
<feature type="modified residue" description="N6-(pyridoxal phosphate)lysine" evidence="20">
    <location>
        <position position="319"/>
    </location>
</feature>
<dbReference type="GO" id="GO:0000049">
    <property type="term" value="F:tRNA binding"/>
    <property type="evidence" value="ECO:0007669"/>
    <property type="project" value="UniProtKB-UniRule"/>
</dbReference>
<evidence type="ECO:0000256" key="21">
    <source>
        <dbReference type="SAM" id="MobiDB-lite"/>
    </source>
</evidence>
<feature type="region of interest" description="Disordered" evidence="21">
    <location>
        <begin position="501"/>
        <end position="525"/>
    </location>
</feature>
<dbReference type="GO" id="GO:0001514">
    <property type="term" value="P:selenocysteine incorporation"/>
    <property type="evidence" value="ECO:0007669"/>
    <property type="project" value="TreeGrafter"/>
</dbReference>
<dbReference type="Gene3D" id="3.40.640.10">
    <property type="entry name" value="Type I PLP-dependent aspartate aminotransferase-like (Major domain)"/>
    <property type="match status" value="1"/>
</dbReference>
<comment type="caution">
    <text evidence="22">The sequence shown here is derived from an EMBL/GenBank/DDBJ whole genome shotgun (WGS) entry which is preliminary data.</text>
</comment>
<evidence type="ECO:0000313" key="22">
    <source>
        <dbReference type="EMBL" id="KAF1749961.1"/>
    </source>
</evidence>
<proteinExistence type="inferred from homology"/>
<feature type="binding site" evidence="19">
    <location>
        <position position="430"/>
    </location>
    <ligand>
        <name>tRNA</name>
        <dbReference type="ChEBI" id="CHEBI:17843"/>
    </ligand>
</feature>
<evidence type="ECO:0000256" key="20">
    <source>
        <dbReference type="PIRSR" id="PIRSR017689-50"/>
    </source>
</evidence>
<evidence type="ECO:0000256" key="14">
    <source>
        <dbReference type="ARBA" id="ARBA00030669"/>
    </source>
</evidence>
<evidence type="ECO:0000256" key="5">
    <source>
        <dbReference type="ARBA" id="ARBA00012464"/>
    </source>
</evidence>
<feature type="binding site" evidence="19">
    <location>
        <position position="141"/>
    </location>
    <ligand>
        <name>substrate</name>
    </ligand>
</feature>
<dbReference type="GO" id="GO:0001717">
    <property type="term" value="P:conversion of seryl-tRNAsec to selenocys-tRNAsec"/>
    <property type="evidence" value="ECO:0007669"/>
    <property type="project" value="UniProtKB-UniRule"/>
</dbReference>
<name>A0A6A5G5D9_CAERE</name>
<keyword evidence="10 18" id="KW-0663">Pyridoxal phosphate</keyword>